<dbReference type="SUPFAM" id="SSF46894">
    <property type="entry name" value="C-terminal effector domain of the bipartite response regulators"/>
    <property type="match status" value="1"/>
</dbReference>
<dbReference type="Pfam" id="PF00196">
    <property type="entry name" value="GerE"/>
    <property type="match status" value="1"/>
</dbReference>
<gene>
    <name evidence="5" type="ORF">V0R53_14010</name>
</gene>
<accession>A0AB35WV09</accession>
<dbReference type="RefSeq" id="WP_330079829.1">
    <property type="nucleotide sequence ID" value="NZ_JAZDCU010000008.1"/>
</dbReference>
<comment type="caution">
    <text evidence="5">The sequence shown here is derived from an EMBL/GenBank/DDBJ whole genome shotgun (WGS) entry which is preliminary data.</text>
</comment>
<dbReference type="SUPFAM" id="SSF75516">
    <property type="entry name" value="Pheromone-binding domain of LuxR-like quorum-sensing transcription factors"/>
    <property type="match status" value="1"/>
</dbReference>
<protein>
    <submittedName>
        <fullName evidence="5">Autoinducer binding domain-containing protein</fullName>
    </submittedName>
</protein>
<dbReference type="InterPro" id="IPR016032">
    <property type="entry name" value="Sig_transdc_resp-reg_C-effctor"/>
</dbReference>
<dbReference type="PANTHER" id="PTHR44688">
    <property type="entry name" value="DNA-BINDING TRANSCRIPTIONAL ACTIVATOR DEVR_DOSR"/>
    <property type="match status" value="1"/>
</dbReference>
<evidence type="ECO:0000313" key="6">
    <source>
        <dbReference type="Proteomes" id="UP001307839"/>
    </source>
</evidence>
<dbReference type="PANTHER" id="PTHR44688:SF16">
    <property type="entry name" value="DNA-BINDING TRANSCRIPTIONAL ACTIVATOR DEVR_DOSR"/>
    <property type="match status" value="1"/>
</dbReference>
<dbReference type="PROSITE" id="PS50043">
    <property type="entry name" value="HTH_LUXR_2"/>
    <property type="match status" value="1"/>
</dbReference>
<dbReference type="CDD" id="cd06170">
    <property type="entry name" value="LuxR_C_like"/>
    <property type="match status" value="1"/>
</dbReference>
<dbReference type="Proteomes" id="UP001307839">
    <property type="component" value="Unassembled WGS sequence"/>
</dbReference>
<reference evidence="5 6" key="1">
    <citation type="submission" date="2024-01" db="EMBL/GenBank/DDBJ databases">
        <title>Unpublished Manusciprt.</title>
        <authorList>
            <person name="Duman M."/>
            <person name="Valdes E.G."/>
            <person name="Ajmi N."/>
            <person name="Altun S."/>
            <person name="Saticioglu I.B."/>
        </authorList>
    </citation>
    <scope>NUCLEOTIDE SEQUENCE [LARGE SCALE GENOMIC DNA]</scope>
    <source>
        <strain evidence="5 6">120P</strain>
    </source>
</reference>
<dbReference type="Gene3D" id="3.30.450.80">
    <property type="entry name" value="Transcription factor LuxR-like, autoinducer-binding domain"/>
    <property type="match status" value="1"/>
</dbReference>
<dbReference type="InterPro" id="IPR000792">
    <property type="entry name" value="Tscrpt_reg_LuxR_C"/>
</dbReference>
<proteinExistence type="predicted"/>
<dbReference type="InterPro" id="IPR036693">
    <property type="entry name" value="TF_LuxR_autoind-bd_dom_sf"/>
</dbReference>
<dbReference type="Gene3D" id="1.10.10.10">
    <property type="entry name" value="Winged helix-like DNA-binding domain superfamily/Winged helix DNA-binding domain"/>
    <property type="match status" value="1"/>
</dbReference>
<dbReference type="InterPro" id="IPR005143">
    <property type="entry name" value="TF_LuxR_autoind-bd_dom"/>
</dbReference>
<name>A0AB35WV09_9PSED</name>
<keyword evidence="2" id="KW-0238">DNA-binding</keyword>
<keyword evidence="1" id="KW-0805">Transcription regulation</keyword>
<dbReference type="PRINTS" id="PR00038">
    <property type="entry name" value="HTHLUXR"/>
</dbReference>
<dbReference type="Pfam" id="PF03472">
    <property type="entry name" value="Autoind_bind"/>
    <property type="match status" value="1"/>
</dbReference>
<dbReference type="InterPro" id="IPR036388">
    <property type="entry name" value="WH-like_DNA-bd_sf"/>
</dbReference>
<organism evidence="5 6">
    <name type="scientific">Pseudomonas auratipiscis</name>
    <dbReference type="NCBI Taxonomy" id="3115853"/>
    <lineage>
        <taxon>Bacteria</taxon>
        <taxon>Pseudomonadati</taxon>
        <taxon>Pseudomonadota</taxon>
        <taxon>Gammaproteobacteria</taxon>
        <taxon>Pseudomonadales</taxon>
        <taxon>Pseudomonadaceae</taxon>
        <taxon>Pseudomonas</taxon>
    </lineage>
</organism>
<evidence type="ECO:0000259" key="4">
    <source>
        <dbReference type="PROSITE" id="PS50043"/>
    </source>
</evidence>
<dbReference type="GO" id="GO:0003677">
    <property type="term" value="F:DNA binding"/>
    <property type="evidence" value="ECO:0007669"/>
    <property type="project" value="UniProtKB-KW"/>
</dbReference>
<sequence>MNQWRERQLKILLNETDEIKRFELTSALAKSLNMEYFSFTACRHSQALHPPVETFNNYPKAWNDRYWQCAYADIDPVFAHCQASALPILWHEEVFQSTPEFRDACCCHGLRFGWSQSHHDVHKNHSILSVARSHTPVSMEEFHNNAGHTLWMCNLMHELMLARQLKMNPPAYQLSDRELEVLKWSAAGKTAGDIACILTLSQSTVHFHIRNFITKMDCTNKAGAIGKAGVDGLLD</sequence>
<dbReference type="EMBL" id="JAZDQP010000009">
    <property type="protein sequence ID" value="MEE1867508.1"/>
    <property type="molecule type" value="Genomic_DNA"/>
</dbReference>
<dbReference type="AlphaFoldDB" id="A0AB35WV09"/>
<evidence type="ECO:0000313" key="5">
    <source>
        <dbReference type="EMBL" id="MEE1867508.1"/>
    </source>
</evidence>
<keyword evidence="3" id="KW-0804">Transcription</keyword>
<evidence type="ECO:0000256" key="2">
    <source>
        <dbReference type="ARBA" id="ARBA00023125"/>
    </source>
</evidence>
<dbReference type="SMART" id="SM00421">
    <property type="entry name" value="HTH_LUXR"/>
    <property type="match status" value="1"/>
</dbReference>
<evidence type="ECO:0000256" key="3">
    <source>
        <dbReference type="ARBA" id="ARBA00023163"/>
    </source>
</evidence>
<feature type="domain" description="HTH luxR-type" evidence="4">
    <location>
        <begin position="166"/>
        <end position="232"/>
    </location>
</feature>
<evidence type="ECO:0000256" key="1">
    <source>
        <dbReference type="ARBA" id="ARBA00023015"/>
    </source>
</evidence>
<dbReference type="GO" id="GO:0006355">
    <property type="term" value="P:regulation of DNA-templated transcription"/>
    <property type="evidence" value="ECO:0007669"/>
    <property type="project" value="InterPro"/>
</dbReference>
<keyword evidence="6" id="KW-1185">Reference proteome</keyword>